<sequence length="111" mass="12160">MRNRGPSPLVPSLMVVVLGSVIFGPSLLSMMEFFSPLFEVGDSEGTLVIVLLLLLMLLLIHFLSTFFPTLRFPSRPGFHQTSSSGFDTDGFGLGSLLLVVLFFVLYFGLNS</sequence>
<evidence type="ECO:0000313" key="2">
    <source>
        <dbReference type="Proteomes" id="UP001164250"/>
    </source>
</evidence>
<dbReference type="Proteomes" id="UP001164250">
    <property type="component" value="Chromosome 13"/>
</dbReference>
<reference evidence="2" key="1">
    <citation type="journal article" date="2023" name="G3 (Bethesda)">
        <title>Genome assembly and association tests identify interacting loci associated with vigor, precocity, and sex in interspecific pistachio rootstocks.</title>
        <authorList>
            <person name="Palmer W."/>
            <person name="Jacygrad E."/>
            <person name="Sagayaradj S."/>
            <person name="Cavanaugh K."/>
            <person name="Han R."/>
            <person name="Bertier L."/>
            <person name="Beede B."/>
            <person name="Kafkas S."/>
            <person name="Golino D."/>
            <person name="Preece J."/>
            <person name="Michelmore R."/>
        </authorList>
    </citation>
    <scope>NUCLEOTIDE SEQUENCE [LARGE SCALE GENOMIC DNA]</scope>
</reference>
<protein>
    <submittedName>
        <fullName evidence="1">Uncharacterized protein</fullName>
    </submittedName>
</protein>
<name>A0ACC0ZXY2_9ROSI</name>
<comment type="caution">
    <text evidence="1">The sequence shown here is derived from an EMBL/GenBank/DDBJ whole genome shotgun (WGS) entry which is preliminary data.</text>
</comment>
<accession>A0ACC0ZXY2</accession>
<dbReference type="EMBL" id="CM047909">
    <property type="protein sequence ID" value="KAJ0078885.1"/>
    <property type="molecule type" value="Genomic_DNA"/>
</dbReference>
<keyword evidence="2" id="KW-1185">Reference proteome</keyword>
<organism evidence="1 2">
    <name type="scientific">Pistacia atlantica</name>
    <dbReference type="NCBI Taxonomy" id="434234"/>
    <lineage>
        <taxon>Eukaryota</taxon>
        <taxon>Viridiplantae</taxon>
        <taxon>Streptophyta</taxon>
        <taxon>Embryophyta</taxon>
        <taxon>Tracheophyta</taxon>
        <taxon>Spermatophyta</taxon>
        <taxon>Magnoliopsida</taxon>
        <taxon>eudicotyledons</taxon>
        <taxon>Gunneridae</taxon>
        <taxon>Pentapetalae</taxon>
        <taxon>rosids</taxon>
        <taxon>malvids</taxon>
        <taxon>Sapindales</taxon>
        <taxon>Anacardiaceae</taxon>
        <taxon>Pistacia</taxon>
    </lineage>
</organism>
<gene>
    <name evidence="1" type="ORF">Patl1_23617</name>
</gene>
<proteinExistence type="predicted"/>
<evidence type="ECO:0000313" key="1">
    <source>
        <dbReference type="EMBL" id="KAJ0078885.1"/>
    </source>
</evidence>